<dbReference type="Gene3D" id="3.20.20.70">
    <property type="entry name" value="Aldolase class I"/>
    <property type="match status" value="1"/>
</dbReference>
<dbReference type="EMBL" id="FLUN01000001">
    <property type="protein sequence ID" value="SBW09683.1"/>
    <property type="molecule type" value="Genomic_DNA"/>
</dbReference>
<dbReference type="GO" id="GO:0046872">
    <property type="term" value="F:metal ion binding"/>
    <property type="evidence" value="ECO:0007669"/>
    <property type="project" value="UniProtKB-KW"/>
</dbReference>
<dbReference type="SFLD" id="SFLDG01066">
    <property type="entry name" value="organic_radical-activating_enz"/>
    <property type="match status" value="1"/>
</dbReference>
<dbReference type="Pfam" id="PF13353">
    <property type="entry name" value="Fer4_12"/>
    <property type="match status" value="1"/>
</dbReference>
<dbReference type="InterPro" id="IPR012837">
    <property type="entry name" value="NrdG"/>
</dbReference>
<evidence type="ECO:0000313" key="13">
    <source>
        <dbReference type="EMBL" id="SBW09683.1"/>
    </source>
</evidence>
<dbReference type="PROSITE" id="PS01087">
    <property type="entry name" value="RADICAL_ACTIVATING"/>
    <property type="match status" value="1"/>
</dbReference>
<evidence type="ECO:0000256" key="8">
    <source>
        <dbReference type="ARBA" id="ARBA00023002"/>
    </source>
</evidence>
<evidence type="ECO:0000256" key="7">
    <source>
        <dbReference type="ARBA" id="ARBA00022723"/>
    </source>
</evidence>
<keyword evidence="5" id="KW-0004">4Fe-4S</keyword>
<gene>
    <name evidence="13" type="ORF">KL86CLO1_12713</name>
</gene>
<comment type="cofactor">
    <cofactor evidence="1">
        <name>[4Fe-4S] cluster</name>
        <dbReference type="ChEBI" id="CHEBI:49883"/>
    </cofactor>
</comment>
<dbReference type="InterPro" id="IPR007197">
    <property type="entry name" value="rSAM"/>
</dbReference>
<keyword evidence="8 12" id="KW-0560">Oxidoreductase</keyword>
<dbReference type="PIRSF" id="PIRSF000368">
    <property type="entry name" value="NrdG"/>
    <property type="match status" value="1"/>
</dbReference>
<dbReference type="SUPFAM" id="SSF102114">
    <property type="entry name" value="Radical SAM enzymes"/>
    <property type="match status" value="1"/>
</dbReference>
<dbReference type="NCBIfam" id="TIGR02491">
    <property type="entry name" value="NrdG"/>
    <property type="match status" value="1"/>
</dbReference>
<keyword evidence="6" id="KW-0949">S-adenosyl-L-methionine</keyword>
<dbReference type="EC" id="1.97.1.-" evidence="12"/>
<keyword evidence="9" id="KW-0408">Iron</keyword>
<dbReference type="SFLD" id="SFLDF00299">
    <property type="entry name" value="anaerobic_ribonucleoside-triph"/>
    <property type="match status" value="1"/>
</dbReference>
<comment type="similarity">
    <text evidence="3 12">Belongs to the organic radical-activating enzymes family.</text>
</comment>
<dbReference type="CDD" id="cd01335">
    <property type="entry name" value="Radical_SAM"/>
    <property type="match status" value="1"/>
</dbReference>
<dbReference type="InterPro" id="IPR058240">
    <property type="entry name" value="rSAM_sf"/>
</dbReference>
<dbReference type="GO" id="GO:0051539">
    <property type="term" value="F:4 iron, 4 sulfur cluster binding"/>
    <property type="evidence" value="ECO:0007669"/>
    <property type="project" value="UniProtKB-KW"/>
</dbReference>
<evidence type="ECO:0000256" key="6">
    <source>
        <dbReference type="ARBA" id="ARBA00022691"/>
    </source>
</evidence>
<dbReference type="SFLD" id="SFLDG01063">
    <property type="entry name" value="activating_enzymes__group_1"/>
    <property type="match status" value="1"/>
</dbReference>
<evidence type="ECO:0000256" key="12">
    <source>
        <dbReference type="PIRNR" id="PIRNR000368"/>
    </source>
</evidence>
<dbReference type="GO" id="GO:0043365">
    <property type="term" value="F:[formate-C-acetyltransferase]-activating enzyme activity"/>
    <property type="evidence" value="ECO:0007669"/>
    <property type="project" value="InterPro"/>
</dbReference>
<dbReference type="PANTHER" id="PTHR30352:SF2">
    <property type="entry name" value="ANAEROBIC RIBONUCLEOSIDE-TRIPHOSPHATE REDUCTASE-ACTIVATING PROTEIN"/>
    <property type="match status" value="1"/>
</dbReference>
<dbReference type="InterPro" id="IPR034457">
    <property type="entry name" value="Organic_radical-activating"/>
</dbReference>
<evidence type="ECO:0000256" key="4">
    <source>
        <dbReference type="ARBA" id="ARBA00014281"/>
    </source>
</evidence>
<evidence type="ECO:0000256" key="3">
    <source>
        <dbReference type="ARBA" id="ARBA00009777"/>
    </source>
</evidence>
<proteinExistence type="inferred from homology"/>
<dbReference type="InterPro" id="IPR013785">
    <property type="entry name" value="Aldolase_TIM"/>
</dbReference>
<reference evidence="13" key="1">
    <citation type="submission" date="2016-04" db="EMBL/GenBank/DDBJ databases">
        <authorList>
            <person name="Evans L.H."/>
            <person name="Alamgir A."/>
            <person name="Owens N."/>
            <person name="Weber N.D."/>
            <person name="Virtaneva K."/>
            <person name="Barbian K."/>
            <person name="Babar A."/>
            <person name="Rosenke K."/>
        </authorList>
    </citation>
    <scope>NUCLEOTIDE SEQUENCE</scope>
    <source>
        <strain evidence="13">86</strain>
    </source>
</reference>
<sequence>MRIANTISDSIVDGPGLRFTVFTQGCPHHCPGCHNPETHDLAGGRVVPLEELVARMGSNPLTQGLTLSGGDPFLQGAECAALARAAHKQGLNVWSYTGYTYERLLELGEPGQLALLEETDVLVDGPFVLAVKSYEARFRGSSNQRLIDMAKTRAAGKVVLWQPEDPLAHFMRPES</sequence>
<dbReference type="PANTHER" id="PTHR30352">
    <property type="entry name" value="PYRUVATE FORMATE-LYASE-ACTIVATING ENZYME"/>
    <property type="match status" value="1"/>
</dbReference>
<keyword evidence="7" id="KW-0479">Metal-binding</keyword>
<evidence type="ECO:0000256" key="2">
    <source>
        <dbReference type="ARBA" id="ARBA00003852"/>
    </source>
</evidence>
<dbReference type="InterPro" id="IPR001989">
    <property type="entry name" value="Radical_activat_CS"/>
</dbReference>
<dbReference type="SFLD" id="SFLDS00029">
    <property type="entry name" value="Radical_SAM"/>
    <property type="match status" value="1"/>
</dbReference>
<evidence type="ECO:0000256" key="1">
    <source>
        <dbReference type="ARBA" id="ARBA00001966"/>
    </source>
</evidence>
<dbReference type="AlphaFoldDB" id="A0A212KDB5"/>
<protein>
    <recommendedName>
        <fullName evidence="4 12">Anaerobic ribonucleoside-triphosphate reductase-activating protein</fullName>
        <ecNumber evidence="12">1.97.1.-</ecNumber>
    </recommendedName>
</protein>
<evidence type="ECO:0000256" key="9">
    <source>
        <dbReference type="ARBA" id="ARBA00023004"/>
    </source>
</evidence>
<organism evidence="13">
    <name type="scientific">uncultured Eubacteriales bacterium</name>
    <dbReference type="NCBI Taxonomy" id="172733"/>
    <lineage>
        <taxon>Bacteria</taxon>
        <taxon>Bacillati</taxon>
        <taxon>Bacillota</taxon>
        <taxon>Clostridia</taxon>
        <taxon>Eubacteriales</taxon>
        <taxon>environmental samples</taxon>
    </lineage>
</organism>
<comment type="catalytic activity">
    <reaction evidence="11">
        <text>glycyl-[protein] + reduced [flavodoxin] + S-adenosyl-L-methionine = glycin-2-yl radical-[protein] + semiquinone [flavodoxin] + 5'-deoxyadenosine + L-methionine + H(+)</text>
        <dbReference type="Rhea" id="RHEA:61976"/>
        <dbReference type="Rhea" id="RHEA-COMP:10622"/>
        <dbReference type="Rhea" id="RHEA-COMP:14480"/>
        <dbReference type="Rhea" id="RHEA-COMP:15993"/>
        <dbReference type="Rhea" id="RHEA-COMP:15994"/>
        <dbReference type="ChEBI" id="CHEBI:15378"/>
        <dbReference type="ChEBI" id="CHEBI:17319"/>
        <dbReference type="ChEBI" id="CHEBI:29947"/>
        <dbReference type="ChEBI" id="CHEBI:32722"/>
        <dbReference type="ChEBI" id="CHEBI:57618"/>
        <dbReference type="ChEBI" id="CHEBI:57844"/>
        <dbReference type="ChEBI" id="CHEBI:59789"/>
        <dbReference type="ChEBI" id="CHEBI:140311"/>
    </reaction>
</comment>
<evidence type="ECO:0000256" key="11">
    <source>
        <dbReference type="ARBA" id="ARBA00047365"/>
    </source>
</evidence>
<keyword evidence="10" id="KW-0411">Iron-sulfur</keyword>
<accession>A0A212KDB5</accession>
<comment type="function">
    <text evidence="2 12">Activation of anaerobic ribonucleoside-triphosphate reductase under anaerobic conditions by generation of an organic free radical, using S-adenosylmethionine and reduced flavodoxin as cosubstrates to produce 5'-deoxy-adenosine.</text>
</comment>
<evidence type="ECO:0000256" key="10">
    <source>
        <dbReference type="ARBA" id="ARBA00023014"/>
    </source>
</evidence>
<evidence type="ECO:0000256" key="5">
    <source>
        <dbReference type="ARBA" id="ARBA00022485"/>
    </source>
</evidence>
<name>A0A212KDB5_9FIRM</name>
<dbReference type="GO" id="GO:0004748">
    <property type="term" value="F:ribonucleoside-diphosphate reductase activity, thioredoxin disulfide as acceptor"/>
    <property type="evidence" value="ECO:0007669"/>
    <property type="project" value="TreeGrafter"/>
</dbReference>